<dbReference type="EMBL" id="AFPZ01000036">
    <property type="protein sequence ID" value="EGQ26614.1"/>
    <property type="molecule type" value="Genomic_DNA"/>
</dbReference>
<organism evidence="1 2">
    <name type="scientific">Sporosarcina newyorkensis 2681</name>
    <dbReference type="NCBI Taxonomy" id="1027292"/>
    <lineage>
        <taxon>Bacteria</taxon>
        <taxon>Bacillati</taxon>
        <taxon>Bacillota</taxon>
        <taxon>Bacilli</taxon>
        <taxon>Bacillales</taxon>
        <taxon>Caryophanaceae</taxon>
        <taxon>Sporosarcina</taxon>
    </lineage>
</organism>
<dbReference type="AlphaFoldDB" id="F9DR71"/>
<protein>
    <recommendedName>
        <fullName evidence="3">NERD domain-containing protein</fullName>
    </recommendedName>
</protein>
<evidence type="ECO:0008006" key="3">
    <source>
        <dbReference type="Google" id="ProtNLM"/>
    </source>
</evidence>
<proteinExistence type="predicted"/>
<dbReference type="HOGENOM" id="CLU_071777_0_0_9"/>
<comment type="caution">
    <text evidence="1">The sequence shown here is derived from an EMBL/GenBank/DDBJ whole genome shotgun (WGS) entry which is preliminary data.</text>
</comment>
<dbReference type="eggNOG" id="ENOG502ZWAE">
    <property type="taxonomic scope" value="Bacteria"/>
</dbReference>
<dbReference type="Proteomes" id="UP000005316">
    <property type="component" value="Unassembled WGS sequence"/>
</dbReference>
<gene>
    <name evidence="1" type="ORF">HMPREF9372_1301</name>
</gene>
<evidence type="ECO:0000313" key="2">
    <source>
        <dbReference type="Proteomes" id="UP000005316"/>
    </source>
</evidence>
<evidence type="ECO:0000313" key="1">
    <source>
        <dbReference type="EMBL" id="EGQ26614.1"/>
    </source>
</evidence>
<name>F9DR71_9BACL</name>
<accession>F9DR71</accession>
<sequence>MIVLFEIKNIAGKLHIKQNPTQFIREMATGERTVLRSPIEELERKKYFLGNWLKQRQIDIPLIDFVVFAYNNELLIENLAAHRIAFSYEVPNKLRALEIDASILNENQVQQLANELTHAHRVFEPHSLNQKYQLSLEELEMGVTCHGCNRLTMQWGQKMWQCQACGYQDKASHLNTLQEWYYINGKQLTNRQFRQFSRIHSRHTAKRLLANPYTELSGKNKSSIYQLSPKLLTLPTNLSL</sequence>
<reference evidence="1 2" key="1">
    <citation type="submission" date="2011-04" db="EMBL/GenBank/DDBJ databases">
        <authorList>
            <person name="Muzny D."/>
            <person name="Qin X."/>
            <person name="Deng J."/>
            <person name="Jiang H."/>
            <person name="Liu Y."/>
            <person name="Qu J."/>
            <person name="Song X.-Z."/>
            <person name="Zhang L."/>
            <person name="Thornton R."/>
            <person name="Coyle M."/>
            <person name="Francisco L."/>
            <person name="Jackson L."/>
            <person name="Javaid M."/>
            <person name="Korchina V."/>
            <person name="Kovar C."/>
            <person name="Mata R."/>
            <person name="Mathew T."/>
            <person name="Ngo R."/>
            <person name="Nguyen L."/>
            <person name="Nguyen N."/>
            <person name="Okwuonu G."/>
            <person name="Ongeri F."/>
            <person name="Pham C."/>
            <person name="Simmons D."/>
            <person name="Wilczek-Boney K."/>
            <person name="Hale W."/>
            <person name="Jakkamsetti A."/>
            <person name="Pham P."/>
            <person name="Ruth R."/>
            <person name="San Lucas F."/>
            <person name="Warren J."/>
            <person name="Zhang J."/>
            <person name="Zhao Z."/>
            <person name="Zhou C."/>
            <person name="Zhu D."/>
            <person name="Lee S."/>
            <person name="Bess C."/>
            <person name="Blankenburg K."/>
            <person name="Forbes L."/>
            <person name="Fu Q."/>
            <person name="Gubbala S."/>
            <person name="Hirani K."/>
            <person name="Jayaseelan J.C."/>
            <person name="Lara F."/>
            <person name="Munidasa M."/>
            <person name="Palculict T."/>
            <person name="Patil S."/>
            <person name="Pu L.-L."/>
            <person name="Saada N."/>
            <person name="Tang L."/>
            <person name="Weissenberger G."/>
            <person name="Zhu Y."/>
            <person name="Hemphill L."/>
            <person name="Shang Y."/>
            <person name="Youmans B."/>
            <person name="Ayvaz T."/>
            <person name="Ross M."/>
            <person name="Santibanez J."/>
            <person name="Aqrawi P."/>
            <person name="Gross S."/>
            <person name="Joshi V."/>
            <person name="Fowler G."/>
            <person name="Nazareth L."/>
            <person name="Reid J."/>
            <person name="Worley K."/>
            <person name="Petrosino J."/>
            <person name="Highlander S."/>
            <person name="Gibbs R."/>
        </authorList>
    </citation>
    <scope>NUCLEOTIDE SEQUENCE [LARGE SCALE GENOMIC DNA]</scope>
    <source>
        <strain evidence="1 2">2681</strain>
    </source>
</reference>